<evidence type="ECO:0000313" key="2">
    <source>
        <dbReference type="EMBL" id="KAG7380028.1"/>
    </source>
</evidence>
<accession>A0A8T1VIN3</accession>
<keyword evidence="1" id="KW-0472">Membrane</keyword>
<reference evidence="2" key="1">
    <citation type="submission" date="2021-02" db="EMBL/GenBank/DDBJ databases">
        <authorList>
            <person name="Palmer J.M."/>
        </authorList>
    </citation>
    <scope>NUCLEOTIDE SEQUENCE</scope>
    <source>
        <strain evidence="2">SCRP734</strain>
    </source>
</reference>
<dbReference type="Proteomes" id="UP000694044">
    <property type="component" value="Unassembled WGS sequence"/>
</dbReference>
<gene>
    <name evidence="2" type="ORF">PHYPSEUDO_007840</name>
</gene>
<keyword evidence="3" id="KW-1185">Reference proteome</keyword>
<evidence type="ECO:0000256" key="1">
    <source>
        <dbReference type="SAM" id="Phobius"/>
    </source>
</evidence>
<keyword evidence="1" id="KW-0812">Transmembrane</keyword>
<proteinExistence type="predicted"/>
<dbReference type="AlphaFoldDB" id="A0A8T1VIN3"/>
<keyword evidence="1" id="KW-1133">Transmembrane helix</keyword>
<comment type="caution">
    <text evidence="2">The sequence shown here is derived from an EMBL/GenBank/DDBJ whole genome shotgun (WGS) entry which is preliminary data.</text>
</comment>
<organism evidence="2 3">
    <name type="scientific">Phytophthora pseudosyringae</name>
    <dbReference type="NCBI Taxonomy" id="221518"/>
    <lineage>
        <taxon>Eukaryota</taxon>
        <taxon>Sar</taxon>
        <taxon>Stramenopiles</taxon>
        <taxon>Oomycota</taxon>
        <taxon>Peronosporomycetes</taxon>
        <taxon>Peronosporales</taxon>
        <taxon>Peronosporaceae</taxon>
        <taxon>Phytophthora</taxon>
    </lineage>
</organism>
<dbReference type="EMBL" id="JAGDFM010000315">
    <property type="protein sequence ID" value="KAG7380028.1"/>
    <property type="molecule type" value="Genomic_DNA"/>
</dbReference>
<dbReference type="OrthoDB" id="127555at2759"/>
<evidence type="ECO:0000313" key="3">
    <source>
        <dbReference type="Proteomes" id="UP000694044"/>
    </source>
</evidence>
<protein>
    <submittedName>
        <fullName evidence="2">Uncharacterized protein</fullName>
    </submittedName>
</protein>
<name>A0A8T1VIN3_9STRA</name>
<feature type="transmembrane region" description="Helical" evidence="1">
    <location>
        <begin position="179"/>
        <end position="204"/>
    </location>
</feature>
<sequence length="212" mass="23095">MSGMHRVWSFYPDASCSGAATGVFMQRLNDRVGQVDSTGARCDAQYDSNNEVVGYLNESCHDDLYSGEPYMAYDYYFARTLETQLRIGDCESLYGLGPTGEQFRSATISVSDATLVWTRNMGTVDGALNCPGVGGEGYYEFDVRIAEVYTQTCKSFKYIDGGFIFYNASTTVSSMSTALGVGTIVGIACGIAVVMVVIIALVCCRRKKKQKS</sequence>